<reference evidence="1 2" key="1">
    <citation type="submission" date="2018-05" db="EMBL/GenBank/DDBJ databases">
        <title>Amnibacterium sp. M8JJ-5, whole genome shotgun sequence.</title>
        <authorList>
            <person name="Tuo L."/>
        </authorList>
    </citation>
    <scope>NUCLEOTIDE SEQUENCE [LARGE SCALE GENOMIC DNA]</scope>
    <source>
        <strain evidence="1 2">M8JJ-5</strain>
    </source>
</reference>
<gene>
    <name evidence="1" type="ORF">DDQ50_16375</name>
</gene>
<dbReference type="EMBL" id="QEOP01000005">
    <property type="protein sequence ID" value="PVZ93274.1"/>
    <property type="molecule type" value="Genomic_DNA"/>
</dbReference>
<accession>A0A2V1HT63</accession>
<dbReference type="AlphaFoldDB" id="A0A2V1HT63"/>
<sequence>MGLVGFACHADEGVEDSASGFSYEASGPSCAEAGPDGGDGFYFGSAVGFAAKGEAGGLGLECEGGAGCD</sequence>
<dbReference type="Proteomes" id="UP000244893">
    <property type="component" value="Unassembled WGS sequence"/>
</dbReference>
<comment type="caution">
    <text evidence="1">The sequence shown here is derived from an EMBL/GenBank/DDBJ whole genome shotgun (WGS) entry which is preliminary data.</text>
</comment>
<name>A0A2V1HT63_9MICO</name>
<evidence type="ECO:0000313" key="1">
    <source>
        <dbReference type="EMBL" id="PVZ93274.1"/>
    </source>
</evidence>
<protein>
    <submittedName>
        <fullName evidence="1">Uncharacterized protein</fullName>
    </submittedName>
</protein>
<organism evidence="1 2">
    <name type="scientific">Amnibacterium flavum</name>
    <dbReference type="NCBI Taxonomy" id="2173173"/>
    <lineage>
        <taxon>Bacteria</taxon>
        <taxon>Bacillati</taxon>
        <taxon>Actinomycetota</taxon>
        <taxon>Actinomycetes</taxon>
        <taxon>Micrococcales</taxon>
        <taxon>Microbacteriaceae</taxon>
        <taxon>Amnibacterium</taxon>
    </lineage>
</organism>
<evidence type="ECO:0000313" key="2">
    <source>
        <dbReference type="Proteomes" id="UP000244893"/>
    </source>
</evidence>
<proteinExistence type="predicted"/>
<keyword evidence="2" id="KW-1185">Reference proteome</keyword>